<keyword evidence="10" id="KW-1015">Disulfide bond</keyword>
<evidence type="ECO:0000256" key="9">
    <source>
        <dbReference type="ARBA" id="ARBA00023136"/>
    </source>
</evidence>
<evidence type="ECO:0000259" key="18">
    <source>
        <dbReference type="PROSITE" id="PS50262"/>
    </source>
</evidence>
<dbReference type="InterPro" id="IPR027430">
    <property type="entry name" value="Retinal_BS"/>
</dbReference>
<dbReference type="PROSITE" id="PS00238">
    <property type="entry name" value="OPSIN"/>
    <property type="match status" value="1"/>
</dbReference>
<dbReference type="PROSITE" id="PS00237">
    <property type="entry name" value="G_PROTEIN_RECEP_F1_1"/>
    <property type="match status" value="1"/>
</dbReference>
<dbReference type="SMART" id="SM01381">
    <property type="entry name" value="7TM_GPCR_Srsx"/>
    <property type="match status" value="1"/>
</dbReference>
<gene>
    <name evidence="19" type="primary">Rh7-like</name>
</gene>
<feature type="region of interest" description="Disordered" evidence="16">
    <location>
        <begin position="535"/>
        <end position="562"/>
    </location>
</feature>
<keyword evidence="11 15" id="KW-0675">Receptor</keyword>
<dbReference type="GO" id="GO:0007601">
    <property type="term" value="P:visual perception"/>
    <property type="evidence" value="ECO:0007669"/>
    <property type="project" value="UniProtKB-KW"/>
</dbReference>
<comment type="caution">
    <text evidence="15">Lacks conserved residue(s) required for the propagation of feature annotation.</text>
</comment>
<evidence type="ECO:0000256" key="10">
    <source>
        <dbReference type="ARBA" id="ARBA00023157"/>
    </source>
</evidence>
<keyword evidence="12" id="KW-0325">Glycoprotein</keyword>
<dbReference type="PRINTS" id="PR00577">
    <property type="entry name" value="OPSINRH3RH4"/>
</dbReference>
<dbReference type="SUPFAM" id="SSF81321">
    <property type="entry name" value="Family A G protein-coupled receptor-like"/>
    <property type="match status" value="1"/>
</dbReference>
<feature type="transmembrane region" description="Helical" evidence="15">
    <location>
        <begin position="328"/>
        <end position="350"/>
    </location>
</feature>
<feature type="domain" description="G-protein coupled receptors family 1 profile" evidence="18">
    <location>
        <begin position="182"/>
        <end position="451"/>
    </location>
</feature>
<dbReference type="PRINTS" id="PR00238">
    <property type="entry name" value="OPSIN"/>
</dbReference>
<sequence>MIRLWCFVLVVAYAGAMIAALEEAYGFAKASSALPPPEEESPMILRSSLDIDEDANVTDGSPESTPWTTELYQAYDFTSSGTNGRTVEARTTALQEGEEEATNRTSWEISVGSAPEGDELRALRERFRSLWPTAWWKTHGLYNDEYLLLINPHWLTFPPPRPSSHYILAVLYMVVMFVGVSGNFLVIFMFCRCKSLRTPANILVMNLAVSDSFLLLKMPIFIYNSIYLGPALGAFGCQVYGFLGGLTGTTSIATLAAIALDRYFVVLYPLEPLKVPTRARARACVLFAWTYGAIFSSMPLFGFNQYVPEGYLTSCSFDYLAEDSHSRYFILVFFAAAWFVPFTFISFCYASICRAVALAAAYSSSTTVRSVGKLSDRRDASSRRERQRRRTELRLAIVVLGVVALWFVSWTPYAVVALLGVSGNRRLVTPLASMVPALFCKMASCIDPFVYAITHPRFRRELARRFSCCVPKEWGKGGTSGGRKRGAAARDDRKVGRKRNSADGERQHSKGGERDGDEGTSVSEEEVVVMDARGSSIVEASEATSTSGENRNGGSRGKYSNVGPWTTEGRLYSSFPMTRRCRPFASWMTGRKKKIESKDADLETFSFRHPNLPVIEGKYLGKELELTV</sequence>
<feature type="region of interest" description="Disordered" evidence="16">
    <location>
        <begin position="475"/>
        <end position="523"/>
    </location>
</feature>
<feature type="transmembrane region" description="Helical" evidence="15">
    <location>
        <begin position="203"/>
        <end position="227"/>
    </location>
</feature>
<keyword evidence="2 15" id="KW-0600">Photoreceptor protein</keyword>
<organism evidence="19">
    <name type="scientific">Tanypteryx pryeri</name>
    <name type="common">Pryer's petaltail</name>
    <dbReference type="NCBI Taxonomy" id="126203"/>
    <lineage>
        <taxon>Eukaryota</taxon>
        <taxon>Metazoa</taxon>
        <taxon>Ecdysozoa</taxon>
        <taxon>Arthropoda</taxon>
        <taxon>Hexapoda</taxon>
        <taxon>Insecta</taxon>
        <taxon>Pterygota</taxon>
        <taxon>Palaeoptera</taxon>
        <taxon>Odonata</taxon>
        <taxon>Epiprocta</taxon>
        <taxon>Anisoptera</taxon>
        <taxon>Petaluroidea</taxon>
        <taxon>Petaluridae</taxon>
        <taxon>Tanypteryx</taxon>
    </lineage>
</organism>
<evidence type="ECO:0000256" key="17">
    <source>
        <dbReference type="SAM" id="SignalP"/>
    </source>
</evidence>
<keyword evidence="4 15" id="KW-0812">Transmembrane</keyword>
<keyword evidence="17" id="KW-0732">Signal</keyword>
<dbReference type="EMBL" id="LC009168">
    <property type="protein sequence ID" value="BAQ54814.1"/>
    <property type="molecule type" value="mRNA"/>
</dbReference>
<feature type="transmembrane region" description="Helical" evidence="15">
    <location>
        <begin position="239"/>
        <end position="260"/>
    </location>
</feature>
<dbReference type="GO" id="GO:0016020">
    <property type="term" value="C:membrane"/>
    <property type="evidence" value="ECO:0007669"/>
    <property type="project" value="UniProtKB-SubCell"/>
</dbReference>
<comment type="similarity">
    <text evidence="15">Belongs to the G-protein coupled receptor 1 family. Opsin subfamily.</text>
</comment>
<dbReference type="PRINTS" id="PR00237">
    <property type="entry name" value="GPCRRHODOPSN"/>
</dbReference>
<keyword evidence="9 15" id="KW-0472">Membrane</keyword>
<keyword evidence="7 15" id="KW-0157">Chromophore</keyword>
<evidence type="ECO:0000256" key="4">
    <source>
        <dbReference type="ARBA" id="ARBA00022692"/>
    </source>
</evidence>
<evidence type="ECO:0000256" key="11">
    <source>
        <dbReference type="ARBA" id="ARBA00023170"/>
    </source>
</evidence>
<keyword evidence="5 15" id="KW-0681">Retinal protein</keyword>
<keyword evidence="8 15" id="KW-0297">G-protein coupled receptor</keyword>
<evidence type="ECO:0000313" key="19">
    <source>
        <dbReference type="EMBL" id="BAQ54814.1"/>
    </source>
</evidence>
<dbReference type="GO" id="GO:0009881">
    <property type="term" value="F:photoreceptor activity"/>
    <property type="evidence" value="ECO:0007669"/>
    <property type="project" value="UniProtKB-KW"/>
</dbReference>
<dbReference type="PANTHER" id="PTHR24240">
    <property type="entry name" value="OPSIN"/>
    <property type="match status" value="1"/>
</dbReference>
<dbReference type="Gene3D" id="1.20.1070.10">
    <property type="entry name" value="Rhodopsin 7-helix transmembrane proteins"/>
    <property type="match status" value="1"/>
</dbReference>
<evidence type="ECO:0000256" key="5">
    <source>
        <dbReference type="ARBA" id="ARBA00022925"/>
    </source>
</evidence>
<comment type="subcellular location">
    <subcellularLocation>
        <location evidence="1 15">Membrane</location>
        <topology evidence="1 15">Multi-pass membrane protein</topology>
    </subcellularLocation>
</comment>
<feature type="signal peptide" evidence="17">
    <location>
        <begin position="1"/>
        <end position="20"/>
    </location>
</feature>
<evidence type="ECO:0000256" key="1">
    <source>
        <dbReference type="ARBA" id="ARBA00004141"/>
    </source>
</evidence>
<feature type="transmembrane region" description="Helical" evidence="15">
    <location>
        <begin position="166"/>
        <end position="191"/>
    </location>
</feature>
<dbReference type="GO" id="GO:0004930">
    <property type="term" value="F:G protein-coupled receptor activity"/>
    <property type="evidence" value="ECO:0007669"/>
    <property type="project" value="UniProtKB-KW"/>
</dbReference>
<evidence type="ECO:0000256" key="13">
    <source>
        <dbReference type="ARBA" id="ARBA00023224"/>
    </source>
</evidence>
<feature type="transmembrane region" description="Helical" evidence="15">
    <location>
        <begin position="281"/>
        <end position="303"/>
    </location>
</feature>
<feature type="compositionally biased region" description="Polar residues" evidence="16">
    <location>
        <begin position="542"/>
        <end position="553"/>
    </location>
</feature>
<name>A0A0C6G506_TANPR</name>
<keyword evidence="13 15" id="KW-0807">Transducer</keyword>
<accession>A0A0C6G506</accession>
<evidence type="ECO:0000256" key="6">
    <source>
        <dbReference type="ARBA" id="ARBA00022989"/>
    </source>
</evidence>
<reference evidence="19" key="1">
    <citation type="journal article" date="2015" name="Proc. Natl. Acad. Sci. U.S.A.">
        <title>Extraordinary diversity of visual opsin genes in dragonflies.</title>
        <authorList>
            <person name="Futahashi R."/>
            <person name="Kawahara-Miki R."/>
            <person name="Kinoshita M."/>
            <person name="Yoshitake K."/>
            <person name="Yajima S."/>
            <person name="Arikawa K."/>
            <person name="Fukatsu T."/>
        </authorList>
    </citation>
    <scope>NUCLEOTIDE SEQUENCE</scope>
</reference>
<dbReference type="InterPro" id="IPR050125">
    <property type="entry name" value="GPCR_opsins"/>
</dbReference>
<keyword evidence="14" id="KW-0844">Vision</keyword>
<dbReference type="PROSITE" id="PS50262">
    <property type="entry name" value="G_PROTEIN_RECEP_F1_2"/>
    <property type="match status" value="1"/>
</dbReference>
<evidence type="ECO:0000256" key="2">
    <source>
        <dbReference type="ARBA" id="ARBA00022543"/>
    </source>
</evidence>
<dbReference type="InterPro" id="IPR001760">
    <property type="entry name" value="Opsin"/>
</dbReference>
<evidence type="ECO:0000256" key="16">
    <source>
        <dbReference type="SAM" id="MobiDB-lite"/>
    </source>
</evidence>
<keyword evidence="6 15" id="KW-1133">Transmembrane helix</keyword>
<evidence type="ECO:0000256" key="7">
    <source>
        <dbReference type="ARBA" id="ARBA00022991"/>
    </source>
</evidence>
<feature type="chain" id="PRO_5002197427" evidence="17">
    <location>
        <begin position="21"/>
        <end position="628"/>
    </location>
</feature>
<feature type="compositionally biased region" description="Basic and acidic residues" evidence="16">
    <location>
        <begin position="488"/>
        <end position="514"/>
    </location>
</feature>
<evidence type="ECO:0000256" key="12">
    <source>
        <dbReference type="ARBA" id="ARBA00023180"/>
    </source>
</evidence>
<evidence type="ECO:0000256" key="15">
    <source>
        <dbReference type="RuleBase" id="RU004951"/>
    </source>
</evidence>
<evidence type="ECO:0000256" key="14">
    <source>
        <dbReference type="ARBA" id="ARBA00023305"/>
    </source>
</evidence>
<dbReference type="FunFam" id="1.20.1070.10:FF:000044">
    <property type="entry name" value="Opsin, ultraviolet-sensitive"/>
    <property type="match status" value="1"/>
</dbReference>
<keyword evidence="3 15" id="KW-0716">Sensory transduction</keyword>
<dbReference type="Pfam" id="PF00001">
    <property type="entry name" value="7tm_1"/>
    <property type="match status" value="1"/>
</dbReference>
<dbReference type="GO" id="GO:0007602">
    <property type="term" value="P:phototransduction"/>
    <property type="evidence" value="ECO:0007669"/>
    <property type="project" value="UniProtKB-KW"/>
</dbReference>
<dbReference type="InterPro" id="IPR000276">
    <property type="entry name" value="GPCR_Rhodpsn"/>
</dbReference>
<evidence type="ECO:0000256" key="3">
    <source>
        <dbReference type="ARBA" id="ARBA00022606"/>
    </source>
</evidence>
<feature type="transmembrane region" description="Helical" evidence="15">
    <location>
        <begin position="393"/>
        <end position="419"/>
    </location>
</feature>
<proteinExistence type="evidence at transcript level"/>
<dbReference type="AlphaFoldDB" id="A0A0C6G506"/>
<dbReference type="InterPro" id="IPR017452">
    <property type="entry name" value="GPCR_Rhodpsn_7TM"/>
</dbReference>
<protein>
    <submittedName>
        <fullName evidence="19">Rh7-like protein</fullName>
    </submittedName>
</protein>
<evidence type="ECO:0000256" key="8">
    <source>
        <dbReference type="ARBA" id="ARBA00023040"/>
    </source>
</evidence>